<dbReference type="OrthoDB" id="18595at2759"/>
<evidence type="ECO:0000256" key="4">
    <source>
        <dbReference type="ARBA" id="ARBA00035129"/>
    </source>
</evidence>
<evidence type="ECO:0000256" key="5">
    <source>
        <dbReference type="SAM" id="MobiDB-lite"/>
    </source>
</evidence>
<dbReference type="EMBL" id="KQ087191">
    <property type="protein sequence ID" value="KLT43813.1"/>
    <property type="molecule type" value="Genomic_DNA"/>
</dbReference>
<dbReference type="STRING" id="879819.A0A0J0XRU0"/>
<evidence type="ECO:0000313" key="8">
    <source>
        <dbReference type="Proteomes" id="UP000053611"/>
    </source>
</evidence>
<organism evidence="7 8">
    <name type="scientific">Cutaneotrichosporon oleaginosum</name>
    <dbReference type="NCBI Taxonomy" id="879819"/>
    <lineage>
        <taxon>Eukaryota</taxon>
        <taxon>Fungi</taxon>
        <taxon>Dikarya</taxon>
        <taxon>Basidiomycota</taxon>
        <taxon>Agaricomycotina</taxon>
        <taxon>Tremellomycetes</taxon>
        <taxon>Trichosporonales</taxon>
        <taxon>Trichosporonaceae</taxon>
        <taxon>Cutaneotrichosporon</taxon>
    </lineage>
</organism>
<protein>
    <recommendedName>
        <fullName evidence="4">Small ribosomal subunit protein mS41</fullName>
    </recommendedName>
</protein>
<dbReference type="PANTHER" id="PTHR28235">
    <property type="entry name" value="PROTEIN FYV4, MITOCHONDRIAL"/>
    <property type="match status" value="1"/>
</dbReference>
<evidence type="ECO:0000256" key="1">
    <source>
        <dbReference type="ARBA" id="ARBA00004173"/>
    </source>
</evidence>
<dbReference type="GO" id="GO:0005739">
    <property type="term" value="C:mitochondrion"/>
    <property type="evidence" value="ECO:0007669"/>
    <property type="project" value="UniProtKB-SubCell"/>
</dbReference>
<evidence type="ECO:0000313" key="7">
    <source>
        <dbReference type="EMBL" id="KLT43813.1"/>
    </source>
</evidence>
<evidence type="ECO:0000259" key="6">
    <source>
        <dbReference type="SMART" id="SM01238"/>
    </source>
</evidence>
<keyword evidence="3" id="KW-0496">Mitochondrion</keyword>
<dbReference type="PANTHER" id="PTHR28235:SF1">
    <property type="entry name" value="SMALL RIBOSOMAL SUBUNIT PROTEIN MS41"/>
    <property type="match status" value="1"/>
</dbReference>
<dbReference type="GeneID" id="28983218"/>
<evidence type="ECO:0000256" key="3">
    <source>
        <dbReference type="ARBA" id="ARBA00023128"/>
    </source>
</evidence>
<dbReference type="Pfam" id="PF09597">
    <property type="entry name" value="SAM_Ribosomal_mS41"/>
    <property type="match status" value="1"/>
</dbReference>
<dbReference type="InterPro" id="IPR039603">
    <property type="entry name" value="Ribosomal_mS41"/>
</dbReference>
<keyword evidence="8" id="KW-1185">Reference proteome</keyword>
<gene>
    <name evidence="7" type="ORF">CC85DRAFT_284100</name>
</gene>
<comment type="subcellular location">
    <subcellularLocation>
        <location evidence="1">Mitochondrion</location>
    </subcellularLocation>
</comment>
<evidence type="ECO:0000256" key="2">
    <source>
        <dbReference type="ARBA" id="ARBA00010492"/>
    </source>
</evidence>
<feature type="region of interest" description="Disordered" evidence="5">
    <location>
        <begin position="99"/>
        <end position="126"/>
    </location>
</feature>
<dbReference type="AlphaFoldDB" id="A0A0J0XRU0"/>
<feature type="domain" description="Small ribosomal subunit protein mS41 SAM" evidence="6">
    <location>
        <begin position="37"/>
        <end position="96"/>
    </location>
</feature>
<reference evidence="7 8" key="1">
    <citation type="submission" date="2015-03" db="EMBL/GenBank/DDBJ databases">
        <title>Genomics and transcriptomics of the oil-accumulating basidiomycete yeast T. oleaginosus allow insights into substrate utilization and the diverse evolutionary trajectories of mating systems in fungi.</title>
        <authorList>
            <consortium name="DOE Joint Genome Institute"/>
            <person name="Kourist R."/>
            <person name="Kracht O."/>
            <person name="Bracharz F."/>
            <person name="Lipzen A."/>
            <person name="Nolan M."/>
            <person name="Ohm R."/>
            <person name="Grigoriev I."/>
            <person name="Sun S."/>
            <person name="Heitman J."/>
            <person name="Bruck T."/>
            <person name="Nowrousian M."/>
        </authorList>
    </citation>
    <scope>NUCLEOTIDE SEQUENCE [LARGE SCALE GENOMIC DNA]</scope>
    <source>
        <strain evidence="7 8">IBC0246</strain>
    </source>
</reference>
<comment type="similarity">
    <text evidence="2">Belongs to the mitochondrion-specific ribosomal protein mS41 family.</text>
</comment>
<sequence>MFAALRASSSSHVRAFSSTARAALKMPLRPHAETPAPVDLLSKIGRNADKKLAEKVPDWKALTELYFKGTKPMSDAGMTPRERRYVMWALERYSHGDAPSTFIRPPKPPKKIRGWGPRVQHGKRVK</sequence>
<name>A0A0J0XRU0_9TREE</name>
<dbReference type="SMART" id="SM01238">
    <property type="entry name" value="IGR"/>
    <property type="match status" value="1"/>
</dbReference>
<dbReference type="RefSeq" id="XP_018280304.1">
    <property type="nucleotide sequence ID" value="XM_018422615.1"/>
</dbReference>
<proteinExistence type="inferred from homology"/>
<dbReference type="InterPro" id="IPR019083">
    <property type="entry name" value="SAM_Ribosomal_mS41"/>
</dbReference>
<accession>A0A0J0XRU0</accession>
<dbReference type="Proteomes" id="UP000053611">
    <property type="component" value="Unassembled WGS sequence"/>
</dbReference>